<dbReference type="OrthoDB" id="6255506at2759"/>
<evidence type="ECO:0000256" key="10">
    <source>
        <dbReference type="SAM" id="MobiDB-lite"/>
    </source>
</evidence>
<evidence type="ECO:0000256" key="7">
    <source>
        <dbReference type="ARBA" id="ARBA00022490"/>
    </source>
</evidence>
<feature type="domain" description="Transcription factor Iwr1" evidence="11">
    <location>
        <begin position="127"/>
        <end position="191"/>
    </location>
</feature>
<keyword evidence="8" id="KW-0653">Protein transport</keyword>
<keyword evidence="7" id="KW-0963">Cytoplasm</keyword>
<feature type="compositionally biased region" description="Basic and acidic residues" evidence="10">
    <location>
        <begin position="201"/>
        <end position="214"/>
    </location>
</feature>
<evidence type="ECO:0000256" key="4">
    <source>
        <dbReference type="ARBA" id="ARBA00010218"/>
    </source>
</evidence>
<evidence type="ECO:0000256" key="5">
    <source>
        <dbReference type="ARBA" id="ARBA00017036"/>
    </source>
</evidence>
<evidence type="ECO:0000256" key="8">
    <source>
        <dbReference type="ARBA" id="ARBA00022927"/>
    </source>
</evidence>
<feature type="compositionally biased region" description="Acidic residues" evidence="10">
    <location>
        <begin position="250"/>
        <end position="263"/>
    </location>
</feature>
<evidence type="ECO:0000256" key="2">
    <source>
        <dbReference type="ARBA" id="ARBA00004123"/>
    </source>
</evidence>
<dbReference type="KEGG" id="btab:109037863"/>
<dbReference type="Pfam" id="PF08574">
    <property type="entry name" value="Iwr1"/>
    <property type="match status" value="1"/>
</dbReference>
<evidence type="ECO:0000256" key="6">
    <source>
        <dbReference type="ARBA" id="ARBA00022448"/>
    </source>
</evidence>
<dbReference type="GO" id="GO:0032502">
    <property type="term" value="P:developmental process"/>
    <property type="evidence" value="ECO:0007669"/>
    <property type="project" value="TreeGrafter"/>
</dbReference>
<dbReference type="InterPro" id="IPR040218">
    <property type="entry name" value="SLC7A6OS"/>
</dbReference>
<dbReference type="GO" id="GO:0005737">
    <property type="term" value="C:cytoplasm"/>
    <property type="evidence" value="ECO:0007669"/>
    <property type="project" value="UniProtKB-SubCell"/>
</dbReference>
<evidence type="ECO:0000313" key="12">
    <source>
        <dbReference type="EMBL" id="CAH0390359.1"/>
    </source>
</evidence>
<evidence type="ECO:0000256" key="1">
    <source>
        <dbReference type="ARBA" id="ARBA00003202"/>
    </source>
</evidence>
<dbReference type="Proteomes" id="UP001152759">
    <property type="component" value="Chromosome 5"/>
</dbReference>
<keyword evidence="6" id="KW-0813">Transport</keyword>
<dbReference type="AlphaFoldDB" id="A0A9P0AH10"/>
<dbReference type="InterPro" id="IPR013883">
    <property type="entry name" value="TF_Iwr1_dom"/>
</dbReference>
<evidence type="ECO:0000313" key="13">
    <source>
        <dbReference type="Proteomes" id="UP001152759"/>
    </source>
</evidence>
<dbReference type="GO" id="GO:0005634">
    <property type="term" value="C:nucleus"/>
    <property type="evidence" value="ECO:0007669"/>
    <property type="project" value="UniProtKB-SubCell"/>
</dbReference>
<evidence type="ECO:0000259" key="11">
    <source>
        <dbReference type="Pfam" id="PF08574"/>
    </source>
</evidence>
<feature type="region of interest" description="Disordered" evidence="10">
    <location>
        <begin position="165"/>
        <end position="263"/>
    </location>
</feature>
<proteinExistence type="inferred from homology"/>
<comment type="similarity">
    <text evidence="4">Belongs to the IWR1/SLC7A6OS family.</text>
</comment>
<gene>
    <name evidence="12" type="ORF">BEMITA_LOCUS9090</name>
</gene>
<comment type="function">
    <text evidence="1">Directs RNA polymerase II nuclear import.</text>
</comment>
<reference evidence="12" key="1">
    <citation type="submission" date="2021-12" db="EMBL/GenBank/DDBJ databases">
        <authorList>
            <person name="King R."/>
        </authorList>
    </citation>
    <scope>NUCLEOTIDE SEQUENCE</scope>
</reference>
<sequence>MAFVRIKRRRDENPAEALLIATKRLKTSKEEDKASIFEFTATLDCDEEEVISYLNKARKLESVKSSFKKRSKPNVTEDFIKEHETKVKDNRLQVINCFRALQDNKNEKPVTVVDVVSDSSKETENTNYVYDIYQQTNNEDVDDMLMERMYSVFAIDLCGENDDEDGSEEFFDCSDDSNDENNWRNDYPDEESTSSEASSDGYKEDHSINEEDMVRAMNNMDFYDLSSDDEEEKESASDYCDTTSDHSDLSLEEFDDPVGSDDF</sequence>
<evidence type="ECO:0000256" key="9">
    <source>
        <dbReference type="ARBA" id="ARBA00023242"/>
    </source>
</evidence>
<organism evidence="12 13">
    <name type="scientific">Bemisia tabaci</name>
    <name type="common">Sweetpotato whitefly</name>
    <name type="synonym">Aleurodes tabaci</name>
    <dbReference type="NCBI Taxonomy" id="7038"/>
    <lineage>
        <taxon>Eukaryota</taxon>
        <taxon>Metazoa</taxon>
        <taxon>Ecdysozoa</taxon>
        <taxon>Arthropoda</taxon>
        <taxon>Hexapoda</taxon>
        <taxon>Insecta</taxon>
        <taxon>Pterygota</taxon>
        <taxon>Neoptera</taxon>
        <taxon>Paraneoptera</taxon>
        <taxon>Hemiptera</taxon>
        <taxon>Sternorrhyncha</taxon>
        <taxon>Aleyrodoidea</taxon>
        <taxon>Aleyrodidae</taxon>
        <taxon>Aleyrodinae</taxon>
        <taxon>Bemisia</taxon>
    </lineage>
</organism>
<dbReference type="PANTHER" id="PTHR31196:SF2">
    <property type="entry name" value="RNA POLYMERASE II NUCLEAR LOCALIZATION PROTEIN SLC7A6OS-RELATED"/>
    <property type="match status" value="1"/>
</dbReference>
<name>A0A9P0AH10_BEMTA</name>
<keyword evidence="9" id="KW-0539">Nucleus</keyword>
<protein>
    <recommendedName>
        <fullName evidence="5">Probable RNA polymerase II nuclear localization protein SLC7A6OS</fullName>
    </recommendedName>
</protein>
<keyword evidence="13" id="KW-1185">Reference proteome</keyword>
<comment type="subcellular location">
    <subcellularLocation>
        <location evidence="3">Cytoplasm</location>
    </subcellularLocation>
    <subcellularLocation>
        <location evidence="2">Nucleus</location>
    </subcellularLocation>
</comment>
<feature type="compositionally biased region" description="Acidic residues" evidence="10">
    <location>
        <begin position="165"/>
        <end position="179"/>
    </location>
</feature>
<dbReference type="EMBL" id="OU963866">
    <property type="protein sequence ID" value="CAH0390359.1"/>
    <property type="molecule type" value="Genomic_DNA"/>
</dbReference>
<accession>A0A9P0AH10</accession>
<evidence type="ECO:0000256" key="3">
    <source>
        <dbReference type="ARBA" id="ARBA00004496"/>
    </source>
</evidence>
<dbReference type="GO" id="GO:0015031">
    <property type="term" value="P:protein transport"/>
    <property type="evidence" value="ECO:0007669"/>
    <property type="project" value="UniProtKB-KW"/>
</dbReference>
<dbReference type="PANTHER" id="PTHR31196">
    <property type="entry name" value="RNA POLYMERASE II NUCLEAR LOCALIZATION PROTEIN SLC7A6OS-RELATED"/>
    <property type="match status" value="1"/>
</dbReference>